<dbReference type="Proteomes" id="UP000237105">
    <property type="component" value="Unassembled WGS sequence"/>
</dbReference>
<proteinExistence type="predicted"/>
<evidence type="ECO:0000313" key="2">
    <source>
        <dbReference type="Proteomes" id="UP000237105"/>
    </source>
</evidence>
<dbReference type="EMBL" id="JXTB01000324">
    <property type="protein sequence ID" value="PON45790.1"/>
    <property type="molecule type" value="Genomic_DNA"/>
</dbReference>
<accession>A0A2P5BAH1</accession>
<sequence>PKSNGRKIFLTEYIDLRITLPNGNISCKSCNNPPKLLSDHPLTVLSLYKATIANNFVYFVQFGYNGVSASSNFFVNLYLPFLYFPHNHHHHHHYQDLQP</sequence>
<keyword evidence="2" id="KW-1185">Reference proteome</keyword>
<evidence type="ECO:0000313" key="1">
    <source>
        <dbReference type="EMBL" id="PON45790.1"/>
    </source>
</evidence>
<feature type="non-terminal residue" evidence="1">
    <location>
        <position position="1"/>
    </location>
</feature>
<gene>
    <name evidence="1" type="ORF">PanWU01x14_256650</name>
</gene>
<organism evidence="1 2">
    <name type="scientific">Parasponia andersonii</name>
    <name type="common">Sponia andersonii</name>
    <dbReference type="NCBI Taxonomy" id="3476"/>
    <lineage>
        <taxon>Eukaryota</taxon>
        <taxon>Viridiplantae</taxon>
        <taxon>Streptophyta</taxon>
        <taxon>Embryophyta</taxon>
        <taxon>Tracheophyta</taxon>
        <taxon>Spermatophyta</taxon>
        <taxon>Magnoliopsida</taxon>
        <taxon>eudicotyledons</taxon>
        <taxon>Gunneridae</taxon>
        <taxon>Pentapetalae</taxon>
        <taxon>rosids</taxon>
        <taxon>fabids</taxon>
        <taxon>Rosales</taxon>
        <taxon>Cannabaceae</taxon>
        <taxon>Parasponia</taxon>
    </lineage>
</organism>
<name>A0A2P5BAH1_PARAD</name>
<protein>
    <submittedName>
        <fullName evidence="1">Uncharacterized protein</fullName>
    </submittedName>
</protein>
<comment type="caution">
    <text evidence="1">The sequence shown here is derived from an EMBL/GenBank/DDBJ whole genome shotgun (WGS) entry which is preliminary data.</text>
</comment>
<reference evidence="2" key="1">
    <citation type="submission" date="2016-06" db="EMBL/GenBank/DDBJ databases">
        <title>Parallel loss of symbiosis genes in relatives of nitrogen-fixing non-legume Parasponia.</title>
        <authorList>
            <person name="Van Velzen R."/>
            <person name="Holmer R."/>
            <person name="Bu F."/>
            <person name="Rutten L."/>
            <person name="Van Zeijl A."/>
            <person name="Liu W."/>
            <person name="Santuari L."/>
            <person name="Cao Q."/>
            <person name="Sharma T."/>
            <person name="Shen D."/>
            <person name="Roswanjaya Y."/>
            <person name="Wardhani T."/>
            <person name="Kalhor M.S."/>
            <person name="Jansen J."/>
            <person name="Van den Hoogen J."/>
            <person name="Gungor B."/>
            <person name="Hartog M."/>
            <person name="Hontelez J."/>
            <person name="Verver J."/>
            <person name="Yang W.-C."/>
            <person name="Schijlen E."/>
            <person name="Repin R."/>
            <person name="Schilthuizen M."/>
            <person name="Schranz E."/>
            <person name="Heidstra R."/>
            <person name="Miyata K."/>
            <person name="Fedorova E."/>
            <person name="Kohlen W."/>
            <person name="Bisseling T."/>
            <person name="Smit S."/>
            <person name="Geurts R."/>
        </authorList>
    </citation>
    <scope>NUCLEOTIDE SEQUENCE [LARGE SCALE GENOMIC DNA]</scope>
    <source>
        <strain evidence="2">cv. WU1-14</strain>
    </source>
</reference>
<dbReference type="AlphaFoldDB" id="A0A2P5BAH1"/>